<feature type="domain" description="ASCH" evidence="1">
    <location>
        <begin position="11"/>
        <end position="137"/>
    </location>
</feature>
<dbReference type="Pfam" id="PF04266">
    <property type="entry name" value="ASCH"/>
    <property type="match status" value="1"/>
</dbReference>
<dbReference type="InterPro" id="IPR024344">
    <property type="entry name" value="MDMPI_metal-binding"/>
</dbReference>
<dbReference type="EMBL" id="BONG01000025">
    <property type="protein sequence ID" value="GIF90727.1"/>
    <property type="molecule type" value="Genomic_DNA"/>
</dbReference>
<keyword evidence="3" id="KW-1185">Reference proteome</keyword>
<reference evidence="2 3" key="1">
    <citation type="submission" date="2021-01" db="EMBL/GenBank/DDBJ databases">
        <title>Whole genome shotgun sequence of Catellatospora chokoriensis NBRC 107358.</title>
        <authorList>
            <person name="Komaki H."/>
            <person name="Tamura T."/>
        </authorList>
    </citation>
    <scope>NUCLEOTIDE SEQUENCE [LARGE SCALE GENOMIC DNA]</scope>
    <source>
        <strain evidence="2 3">NBRC 107358</strain>
    </source>
</reference>
<evidence type="ECO:0000259" key="1">
    <source>
        <dbReference type="SMART" id="SM01022"/>
    </source>
</evidence>
<accession>A0A8J3K1H9</accession>
<protein>
    <recommendedName>
        <fullName evidence="1">ASCH domain-containing protein</fullName>
    </recommendedName>
</protein>
<dbReference type="InterPro" id="IPR015947">
    <property type="entry name" value="PUA-like_sf"/>
</dbReference>
<gene>
    <name evidence="2" type="ORF">Cch02nite_41710</name>
</gene>
<dbReference type="InterPro" id="IPR009326">
    <property type="entry name" value="DUF984"/>
</dbReference>
<dbReference type="NCBIfam" id="TIGR03083">
    <property type="entry name" value="maleylpyruvate isomerase family mycothiol-dependent enzyme"/>
    <property type="match status" value="1"/>
</dbReference>
<dbReference type="InterPro" id="IPR034660">
    <property type="entry name" value="DinB/YfiT-like"/>
</dbReference>
<comment type="caution">
    <text evidence="2">The sequence shown here is derived from an EMBL/GenBank/DDBJ whole genome shotgun (WGS) entry which is preliminary data.</text>
</comment>
<dbReference type="SUPFAM" id="SSF88697">
    <property type="entry name" value="PUA domain-like"/>
    <property type="match status" value="1"/>
</dbReference>
<name>A0A8J3K1H9_9ACTN</name>
<dbReference type="Proteomes" id="UP000619293">
    <property type="component" value="Unassembled WGS sequence"/>
</dbReference>
<evidence type="ECO:0000313" key="3">
    <source>
        <dbReference type="Proteomes" id="UP000619293"/>
    </source>
</evidence>
<dbReference type="PANTHER" id="PTHR39203">
    <property type="entry name" value="CYTOPLASMIC PROTEIN-RELATED"/>
    <property type="match status" value="1"/>
</dbReference>
<dbReference type="PANTHER" id="PTHR39203:SF1">
    <property type="entry name" value="CYTOPLASMIC PROTEIN"/>
    <property type="match status" value="1"/>
</dbReference>
<organism evidence="2 3">
    <name type="scientific">Catellatospora chokoriensis</name>
    <dbReference type="NCBI Taxonomy" id="310353"/>
    <lineage>
        <taxon>Bacteria</taxon>
        <taxon>Bacillati</taxon>
        <taxon>Actinomycetota</taxon>
        <taxon>Actinomycetes</taxon>
        <taxon>Micromonosporales</taxon>
        <taxon>Micromonosporaceae</taxon>
        <taxon>Catellatospora</taxon>
    </lineage>
</organism>
<dbReference type="Gene3D" id="1.20.120.450">
    <property type="entry name" value="dinb family like domain"/>
    <property type="match status" value="1"/>
</dbReference>
<dbReference type="Gene3D" id="3.10.400.10">
    <property type="entry name" value="Sulfate adenylyltransferase"/>
    <property type="match status" value="1"/>
</dbReference>
<evidence type="ECO:0000313" key="2">
    <source>
        <dbReference type="EMBL" id="GIF90727.1"/>
    </source>
</evidence>
<proteinExistence type="predicted"/>
<dbReference type="InterPro" id="IPR007374">
    <property type="entry name" value="ASCH_domain"/>
</dbReference>
<dbReference type="InterPro" id="IPR017517">
    <property type="entry name" value="Maleyloyr_isom"/>
</dbReference>
<dbReference type="AlphaFoldDB" id="A0A8J3K1H9"/>
<dbReference type="SUPFAM" id="SSF109854">
    <property type="entry name" value="DinB/YfiT-like putative metalloenzymes"/>
    <property type="match status" value="1"/>
</dbReference>
<dbReference type="GO" id="GO:0046872">
    <property type="term" value="F:metal ion binding"/>
    <property type="evidence" value="ECO:0007669"/>
    <property type="project" value="InterPro"/>
</dbReference>
<dbReference type="Pfam" id="PF11716">
    <property type="entry name" value="MDMPI_N"/>
    <property type="match status" value="1"/>
</dbReference>
<dbReference type="SMART" id="SM01022">
    <property type="entry name" value="ASCH"/>
    <property type="match status" value="1"/>
</dbReference>
<sequence>MVYDSLSDYELGFPGPLRDKLVAAVLDGSKTSSTGLVIGYEHDSEPLPEPGQRSTLIDSDGQPLAILEVTEVRQVPLGEIDLAHAIDEGEGYSSVADWRAGHESFWHSDEMRGYLGQPDFTVDDGTVTVAERFRVASLIPDATTVGVAIAAESAALATALRAAPPADLDRPTCCPPWTVRGEFAHAAIALSRTLAMLDAPPPPGPPVDTARYYSPDERFSPPADRERVDSAQDFADQRTPAALIGWFEEQAAQVVARVSGTPGSRLVTTRHGDPMRLTDFQVTRVVELAVHGLDLADALGVAPWLTPRAAGIVEGLLFGLSAPRAARELGVDRAGLLRRATGRVAVSDAERARLRELGITWLTLG</sequence>